<keyword evidence="2" id="KW-1133">Transmembrane helix</keyword>
<evidence type="ECO:0000256" key="2">
    <source>
        <dbReference type="SAM" id="Phobius"/>
    </source>
</evidence>
<dbReference type="Proteomes" id="UP001596183">
    <property type="component" value="Unassembled WGS sequence"/>
</dbReference>
<evidence type="ECO:0000259" key="3">
    <source>
        <dbReference type="Pfam" id="PF14230"/>
    </source>
</evidence>
<evidence type="ECO:0000313" key="4">
    <source>
        <dbReference type="EMBL" id="MFC5673570.1"/>
    </source>
</evidence>
<reference evidence="5" key="1">
    <citation type="journal article" date="2019" name="Int. J. Syst. Evol. Microbiol.">
        <title>The Global Catalogue of Microorganisms (GCM) 10K type strain sequencing project: providing services to taxonomists for standard genome sequencing and annotation.</title>
        <authorList>
            <consortium name="The Broad Institute Genomics Platform"/>
            <consortium name="The Broad Institute Genome Sequencing Center for Infectious Disease"/>
            <person name="Wu L."/>
            <person name="Ma J."/>
        </authorList>
    </citation>
    <scope>NUCLEOTIDE SEQUENCE [LARGE SCALE GENOMIC DNA]</scope>
    <source>
        <strain evidence="5">JCM 13852</strain>
    </source>
</reference>
<keyword evidence="2" id="KW-0812">Transmembrane</keyword>
<comment type="caution">
    <text evidence="4">The sequence shown here is derived from an EMBL/GenBank/DDBJ whole genome shotgun (WGS) entry which is preliminary data.</text>
</comment>
<feature type="region of interest" description="Disordered" evidence="1">
    <location>
        <begin position="1"/>
        <end position="36"/>
    </location>
</feature>
<feature type="transmembrane region" description="Helical" evidence="2">
    <location>
        <begin position="86"/>
        <end position="103"/>
    </location>
</feature>
<gene>
    <name evidence="4" type="ORF">ACFP2V_26735</name>
</gene>
<accession>A0ABW0XZE0</accession>
<evidence type="ECO:0000256" key="1">
    <source>
        <dbReference type="SAM" id="MobiDB-lite"/>
    </source>
</evidence>
<protein>
    <submittedName>
        <fullName evidence="4">DUF4333 domain-containing protein</fullName>
    </submittedName>
</protein>
<feature type="domain" description="DUF4333" evidence="3">
    <location>
        <begin position="169"/>
        <end position="228"/>
    </location>
</feature>
<feature type="transmembrane region" description="Helical" evidence="2">
    <location>
        <begin position="60"/>
        <end position="79"/>
    </location>
</feature>
<dbReference type="InterPro" id="IPR025637">
    <property type="entry name" value="DUF4333"/>
</dbReference>
<keyword evidence="2" id="KW-0472">Membrane</keyword>
<proteinExistence type="predicted"/>
<keyword evidence="5" id="KW-1185">Reference proteome</keyword>
<name>A0ABW0XZE0_9ACTN</name>
<dbReference type="Pfam" id="PF14230">
    <property type="entry name" value="DUF4333"/>
    <property type="match status" value="1"/>
</dbReference>
<feature type="compositionally biased region" description="Pro residues" evidence="1">
    <location>
        <begin position="27"/>
        <end position="36"/>
    </location>
</feature>
<sequence length="235" mass="24785">MAFDSNRPPMSPDGRWYWNGNSWQPNPQLPPPLPPGPPAWPTASPAYWAPTPPAPLDNSFAWALAFAPLLLVLAGSLLAGLAGPAVAVLGVLAAVGLNVALSVQDVRRLRAAGHAVPTALAVFLVPAYLFVRQGKVRQTYAIPIVWCVCFLVSLGGAGIIENTIGVQMNTDIVEQEIRTGVEQQLGMAVTVDCPSSVSVRTGESFQCVVTGSDGSAAMADVTVQNGQGEFVWRLQ</sequence>
<dbReference type="EMBL" id="JBHSPC010000089">
    <property type="protein sequence ID" value="MFC5673570.1"/>
    <property type="molecule type" value="Genomic_DNA"/>
</dbReference>
<feature type="transmembrane region" description="Helical" evidence="2">
    <location>
        <begin position="109"/>
        <end position="131"/>
    </location>
</feature>
<feature type="transmembrane region" description="Helical" evidence="2">
    <location>
        <begin position="140"/>
        <end position="160"/>
    </location>
</feature>
<organism evidence="4 5">
    <name type="scientific">Streptomyces incanus</name>
    <dbReference type="NCBI Taxonomy" id="887453"/>
    <lineage>
        <taxon>Bacteria</taxon>
        <taxon>Bacillati</taxon>
        <taxon>Actinomycetota</taxon>
        <taxon>Actinomycetes</taxon>
        <taxon>Kitasatosporales</taxon>
        <taxon>Streptomycetaceae</taxon>
        <taxon>Streptomyces</taxon>
    </lineage>
</organism>
<evidence type="ECO:0000313" key="5">
    <source>
        <dbReference type="Proteomes" id="UP001596183"/>
    </source>
</evidence>